<comment type="subcellular location">
    <subcellularLocation>
        <location evidence="6">Mitochondrion inner membrane</location>
        <topology evidence="6">Peripheral membrane protein</topology>
        <orientation evidence="6">Matrix side</orientation>
    </subcellularLocation>
</comment>
<dbReference type="InterPro" id="IPR027540">
    <property type="entry name" value="Coq4_euk"/>
</dbReference>
<accession>A0A3Q3KCB0</accession>
<keyword evidence="1 6" id="KW-0831">Ubiquinone biosynthesis</keyword>
<comment type="function">
    <text evidence="6">Lyase that catalyzes the C1-decarboxylation of 4-hydroxy-3-methoxy-5-(all-trans-polyprenyl)benzoic acid into 2-methoxy-6-(all-trans-polyprenyl)phenol during ubiquinone biosynthesis.</text>
</comment>
<proteinExistence type="inferred from homology"/>
<reference evidence="7" key="1">
    <citation type="submission" date="2025-08" db="UniProtKB">
        <authorList>
            <consortium name="Ensembl"/>
        </authorList>
    </citation>
    <scope>IDENTIFICATION</scope>
</reference>
<dbReference type="Proteomes" id="UP000261600">
    <property type="component" value="Unplaced"/>
</dbReference>
<dbReference type="Ensembl" id="ENSMALT00000032366.1">
    <property type="protein sequence ID" value="ENSMALP00000031814.1"/>
    <property type="gene ID" value="ENSMALG00000021948.1"/>
</dbReference>
<evidence type="ECO:0000256" key="1">
    <source>
        <dbReference type="ARBA" id="ARBA00022688"/>
    </source>
</evidence>
<comment type="subunit">
    <text evidence="6">Component of a multi-subunit COQ enzyme complex, composed of at least COQ3, COQ4, COQ5, COQ6, COQ7 and COQ9.</text>
</comment>
<protein>
    <recommendedName>
        <fullName evidence="6">Ubiquinone biosynthesis protein COQ4 homolog, mitochondrial</fullName>
    </recommendedName>
    <alternativeName>
        <fullName evidence="6">4-hydroxy-3-methoxy-5-polyprenylbenzoate decarboxylase</fullName>
        <ecNumber evidence="6">4.1.1.130</ecNumber>
    </alternativeName>
    <alternativeName>
        <fullName evidence="6">Coenzyme Q biosynthesis protein 4 homolog</fullName>
    </alternativeName>
</protein>
<feature type="binding site" evidence="6">
    <location>
        <position position="185"/>
    </location>
    <ligand>
        <name>Zn(2+)</name>
        <dbReference type="ChEBI" id="CHEBI:29105"/>
    </ligand>
</feature>
<comment type="pathway">
    <text evidence="6">Cofactor biosynthesis; ubiquinone biosynthesis.</text>
</comment>
<comment type="similarity">
    <text evidence="6">Belongs to the COQ4 family.</text>
</comment>
<dbReference type="HAMAP" id="MF_03111">
    <property type="entry name" value="Coq4"/>
    <property type="match status" value="1"/>
</dbReference>
<dbReference type="RefSeq" id="XP_020456540.1">
    <property type="nucleotide sequence ID" value="XM_020600884.1"/>
</dbReference>
<sequence length="275" mass="31288">MWPRVGQQFLWLNQRYCSLITKVCVKQLHSSSSVFTYSCYDGLYPGHIATTPIQKALLAVGSGVAALQNPYRHDMVAVLGETTGHPALINLRDRMRNDPEGYTVLIERPKIRLSTLDLTKLASLPDGSFGREYLRFLEDNRVTPDSRVDVKFVDNEELAYVMQRYREVHDLLHTLLGMPTNMLGEVAVKWFEAAQTGLPMCVLAAMLGPVRLNASRLQTLFTSLGLWALQNGWRARCVLSIFYERRWEQSLADLREELNIEPPPLILSALNKRKI</sequence>
<name>A0A3Q3KCB0_MONAL</name>
<dbReference type="GO" id="GO:0031314">
    <property type="term" value="C:extrinsic component of mitochondrial inner membrane"/>
    <property type="evidence" value="ECO:0007669"/>
    <property type="project" value="UniProtKB-UniRule"/>
</dbReference>
<evidence type="ECO:0000256" key="3">
    <source>
        <dbReference type="ARBA" id="ARBA00023128"/>
    </source>
</evidence>
<evidence type="ECO:0000313" key="8">
    <source>
        <dbReference type="Proteomes" id="UP000261600"/>
    </source>
</evidence>
<dbReference type="Pfam" id="PF05019">
    <property type="entry name" value="Coq4"/>
    <property type="match status" value="1"/>
</dbReference>
<dbReference type="GeneID" id="109960642"/>
<dbReference type="InterPro" id="IPR007715">
    <property type="entry name" value="Coq4"/>
</dbReference>
<reference evidence="7" key="2">
    <citation type="submission" date="2025-09" db="UniProtKB">
        <authorList>
            <consortium name="Ensembl"/>
        </authorList>
    </citation>
    <scope>IDENTIFICATION</scope>
</reference>
<evidence type="ECO:0000256" key="4">
    <source>
        <dbReference type="ARBA" id="ARBA00023136"/>
    </source>
</evidence>
<comment type="cofactor">
    <cofactor evidence="6">
        <name>Zn(2+)</name>
        <dbReference type="ChEBI" id="CHEBI:29105"/>
    </cofactor>
</comment>
<dbReference type="RefSeq" id="XP_020456542.1">
    <property type="nucleotide sequence ID" value="XM_020600886.1"/>
</dbReference>
<dbReference type="PANTHER" id="PTHR12922">
    <property type="entry name" value="UBIQUINONE BIOSYNTHESIS PROTEIN"/>
    <property type="match status" value="1"/>
</dbReference>
<dbReference type="OrthoDB" id="4249at2759"/>
<dbReference type="PANTHER" id="PTHR12922:SF7">
    <property type="entry name" value="UBIQUINONE BIOSYNTHESIS PROTEIN COQ4 HOMOLOG, MITOCHONDRIAL"/>
    <property type="match status" value="1"/>
</dbReference>
<gene>
    <name evidence="6" type="primary">COQ4</name>
</gene>
<keyword evidence="2 6" id="KW-0999">Mitochondrion inner membrane</keyword>
<evidence type="ECO:0000256" key="5">
    <source>
        <dbReference type="ARBA" id="ARBA00023239"/>
    </source>
</evidence>
<evidence type="ECO:0000256" key="2">
    <source>
        <dbReference type="ARBA" id="ARBA00022792"/>
    </source>
</evidence>
<keyword evidence="6" id="KW-0862">Zinc</keyword>
<feature type="binding site" evidence="6">
    <location>
        <position position="170"/>
    </location>
    <ligand>
        <name>Zn(2+)</name>
        <dbReference type="ChEBI" id="CHEBI:29105"/>
    </ligand>
</feature>
<comment type="catalytic activity">
    <reaction evidence="6">
        <text>a 4-hydroxy-3-methoxy-5-(all-trans-polyprenyl)benzoate + H(+) = a 2-methoxy-6-(all-trans-polyprenyl)phenol + CO2</text>
        <dbReference type="Rhea" id="RHEA:81179"/>
        <dbReference type="Rhea" id="RHEA-COMP:9551"/>
        <dbReference type="Rhea" id="RHEA-COMP:10931"/>
        <dbReference type="ChEBI" id="CHEBI:15378"/>
        <dbReference type="ChEBI" id="CHEBI:16526"/>
        <dbReference type="ChEBI" id="CHEBI:62731"/>
        <dbReference type="ChEBI" id="CHEBI:84443"/>
        <dbReference type="EC" id="4.1.1.130"/>
    </reaction>
</comment>
<dbReference type="RefSeq" id="XP_020456543.1">
    <property type="nucleotide sequence ID" value="XM_020600887.1"/>
</dbReference>
<dbReference type="GO" id="GO:0120539">
    <property type="term" value="F:4-hydroxy-3-methoxy-5-polyprenylbenzoate decarboxylase activity"/>
    <property type="evidence" value="ECO:0007669"/>
    <property type="project" value="UniProtKB-EC"/>
</dbReference>
<keyword evidence="4 6" id="KW-0472">Membrane</keyword>
<keyword evidence="8" id="KW-1185">Reference proteome</keyword>
<dbReference type="RefSeq" id="XP_020456541.1">
    <property type="nucleotide sequence ID" value="XM_020600885.1"/>
</dbReference>
<keyword evidence="3 6" id="KW-0496">Mitochondrion</keyword>
<dbReference type="UniPathway" id="UPA00232"/>
<dbReference type="STRING" id="43700.ENSMALP00000031814"/>
<feature type="binding site" evidence="6">
    <location>
        <position position="173"/>
    </location>
    <ligand>
        <name>Zn(2+)</name>
        <dbReference type="ChEBI" id="CHEBI:29105"/>
    </ligand>
</feature>
<evidence type="ECO:0000313" key="7">
    <source>
        <dbReference type="Ensembl" id="ENSMALP00000031814.1"/>
    </source>
</evidence>
<dbReference type="AlphaFoldDB" id="A0A3Q3KCB0"/>
<keyword evidence="6" id="KW-0479">Metal-binding</keyword>
<dbReference type="GO" id="GO:0008270">
    <property type="term" value="F:zinc ion binding"/>
    <property type="evidence" value="ECO:0007669"/>
    <property type="project" value="UniProtKB-UniRule"/>
</dbReference>
<dbReference type="EC" id="4.1.1.130" evidence="6"/>
<dbReference type="RefSeq" id="XP_020456544.1">
    <property type="nucleotide sequence ID" value="XM_020600888.1"/>
</dbReference>
<evidence type="ECO:0000256" key="6">
    <source>
        <dbReference type="HAMAP-Rule" id="MF_03111"/>
    </source>
</evidence>
<organism evidence="7 8">
    <name type="scientific">Monopterus albus</name>
    <name type="common">Swamp eel</name>
    <dbReference type="NCBI Taxonomy" id="43700"/>
    <lineage>
        <taxon>Eukaryota</taxon>
        <taxon>Metazoa</taxon>
        <taxon>Chordata</taxon>
        <taxon>Craniata</taxon>
        <taxon>Vertebrata</taxon>
        <taxon>Euteleostomi</taxon>
        <taxon>Actinopterygii</taxon>
        <taxon>Neopterygii</taxon>
        <taxon>Teleostei</taxon>
        <taxon>Neoteleostei</taxon>
        <taxon>Acanthomorphata</taxon>
        <taxon>Anabantaria</taxon>
        <taxon>Synbranchiformes</taxon>
        <taxon>Synbranchidae</taxon>
        <taxon>Monopterus</taxon>
    </lineage>
</organism>
<feature type="binding site" evidence="6">
    <location>
        <position position="169"/>
    </location>
    <ligand>
        <name>Zn(2+)</name>
        <dbReference type="ChEBI" id="CHEBI:29105"/>
    </ligand>
</feature>
<keyword evidence="5 6" id="KW-0456">Lyase</keyword>